<dbReference type="InterPro" id="IPR001466">
    <property type="entry name" value="Beta-lactam-related"/>
</dbReference>
<reference evidence="8 9" key="1">
    <citation type="journal article" date="2012" name="Stand. Genomic Sci.">
        <title>Genome sequence of the orange-pigmented seawater bacterium Owenweeksia hongkongensis type strain (UST20020801(T)).</title>
        <authorList>
            <person name="Riedel T."/>
            <person name="Held B."/>
            <person name="Nolan M."/>
            <person name="Lucas S."/>
            <person name="Lapidus A."/>
            <person name="Tice H."/>
            <person name="Del Rio T.G."/>
            <person name="Cheng J.F."/>
            <person name="Han C."/>
            <person name="Tapia R."/>
            <person name="Goodwin L.A."/>
            <person name="Pitluck S."/>
            <person name="Liolios K."/>
            <person name="Mavromatis K."/>
            <person name="Pagani I."/>
            <person name="Ivanova N."/>
            <person name="Mikhailova N."/>
            <person name="Pati A."/>
            <person name="Chen A."/>
            <person name="Palaniappan K."/>
            <person name="Rohde M."/>
            <person name="Tindall B.J."/>
            <person name="Detter J.C."/>
            <person name="Goker M."/>
            <person name="Woyke T."/>
            <person name="Bristow J."/>
            <person name="Eisen J.A."/>
            <person name="Markowitz V."/>
            <person name="Hugenholtz P."/>
            <person name="Klenk H.P."/>
            <person name="Kyrpides N.C."/>
        </authorList>
    </citation>
    <scope>NUCLEOTIDE SEQUENCE</scope>
    <source>
        <strain evidence="9">DSM 17368 / JCM 12287 / NRRL B-23963</strain>
    </source>
</reference>
<dbReference type="InterPro" id="IPR017853">
    <property type="entry name" value="GH"/>
</dbReference>
<name>G8R595_OWEHD</name>
<evidence type="ECO:0000313" key="9">
    <source>
        <dbReference type="Proteomes" id="UP000005631"/>
    </source>
</evidence>
<dbReference type="InterPro" id="IPR012338">
    <property type="entry name" value="Beta-lactam/transpept-like"/>
</dbReference>
<dbReference type="Pfam" id="PF00144">
    <property type="entry name" value="Beta-lactamase"/>
    <property type="match status" value="1"/>
</dbReference>
<evidence type="ECO:0000256" key="4">
    <source>
        <dbReference type="ARBA" id="ARBA00022801"/>
    </source>
</evidence>
<evidence type="ECO:0000256" key="3">
    <source>
        <dbReference type="ARBA" id="ARBA00012663"/>
    </source>
</evidence>
<dbReference type="SUPFAM" id="SSF56601">
    <property type="entry name" value="beta-lactamase/transpeptidase-like"/>
    <property type="match status" value="1"/>
</dbReference>
<dbReference type="Gene3D" id="3.40.50.1700">
    <property type="entry name" value="Glycoside hydrolase family 3 C-terminal domain"/>
    <property type="match status" value="1"/>
</dbReference>
<dbReference type="Gene3D" id="3.40.710.10">
    <property type="entry name" value="DD-peptidase/beta-lactamase superfamily"/>
    <property type="match status" value="1"/>
</dbReference>
<evidence type="ECO:0000313" key="8">
    <source>
        <dbReference type="EMBL" id="AEV32140.1"/>
    </source>
</evidence>
<dbReference type="SUPFAM" id="SSF52279">
    <property type="entry name" value="Beta-D-glucan exohydrolase, C-terminal domain"/>
    <property type="match status" value="1"/>
</dbReference>
<evidence type="ECO:0000256" key="5">
    <source>
        <dbReference type="ARBA" id="ARBA00023295"/>
    </source>
</evidence>
<dbReference type="PATRIC" id="fig|926562.3.peg.1148"/>
<keyword evidence="9" id="KW-1185">Reference proteome</keyword>
<dbReference type="InterPro" id="IPR036881">
    <property type="entry name" value="Glyco_hydro_3_C_sf"/>
</dbReference>
<proteinExistence type="inferred from homology"/>
<keyword evidence="5" id="KW-0326">Glycosidase</keyword>
<dbReference type="Proteomes" id="UP000005631">
    <property type="component" value="Chromosome"/>
</dbReference>
<comment type="catalytic activity">
    <reaction evidence="1">
        <text>Hydrolysis of terminal non-reducing N-acetyl-D-hexosamine residues in N-acetyl-beta-D-hexosaminides.</text>
        <dbReference type="EC" id="3.2.1.52"/>
    </reaction>
</comment>
<evidence type="ECO:0000256" key="1">
    <source>
        <dbReference type="ARBA" id="ARBA00001231"/>
    </source>
</evidence>
<dbReference type="KEGG" id="oho:Oweho_1135"/>
<dbReference type="InterPro" id="IPR001764">
    <property type="entry name" value="Glyco_hydro_3_N"/>
</dbReference>
<dbReference type="eggNOG" id="COG1680">
    <property type="taxonomic scope" value="Bacteria"/>
</dbReference>
<dbReference type="InterPro" id="IPR050226">
    <property type="entry name" value="NagZ_Beta-hexosaminidase"/>
</dbReference>
<dbReference type="eggNOG" id="COG1472">
    <property type="taxonomic scope" value="Bacteria"/>
</dbReference>
<accession>G8R595</accession>
<dbReference type="GO" id="GO:0004563">
    <property type="term" value="F:beta-N-acetylhexosaminidase activity"/>
    <property type="evidence" value="ECO:0007669"/>
    <property type="project" value="UniProtKB-EC"/>
</dbReference>
<dbReference type="EC" id="3.2.1.52" evidence="3"/>
<dbReference type="AlphaFoldDB" id="G8R595"/>
<dbReference type="InterPro" id="IPR036962">
    <property type="entry name" value="Glyco_hydro_3_N_sf"/>
</dbReference>
<dbReference type="GO" id="GO:0009254">
    <property type="term" value="P:peptidoglycan turnover"/>
    <property type="evidence" value="ECO:0007669"/>
    <property type="project" value="TreeGrafter"/>
</dbReference>
<evidence type="ECO:0000256" key="2">
    <source>
        <dbReference type="ARBA" id="ARBA00005336"/>
    </source>
</evidence>
<comment type="similarity">
    <text evidence="2">Belongs to the glycosyl hydrolase 3 family.</text>
</comment>
<sequence length="984" mass="109791">MQRIKTLLFTSLLFIISMVVARGQSVIYEGDTAWAKQKLESMSLDEKLGQLFMVAAYSNKTAAHKAEILKLIKEQKIGGLIFFQGGPVRQAHLTNIYQQASTTPLMIAMDAEWGLSMRLDSTFKFPWPLTVGATNDSASAYAMGREIAKHCKRLGVHINFGPVVDVNTNPDNPIINARSFGESPEKVAKLGTAYMKGMQDEHVLASAKHFPGHGDTDSDSHKTLPTVGHDMARLESVELAPYSDLIKNGVGSIMVAHLNVPAMDNTGTPSSLSPKIISDYLRNQMKYDGLVFTDALNMRGVADKYPPGEVDAKALIAGNDILLFAQDVPVAKAKIKEALKAGTLTEEAINEHVYKILMAKSWMGLQEKKYIEPKNIVKELSPESSMIANREIYEKATTVLTNRQKLIPVRELKDKKIACVVAGTDIGTEFHRVLKKYSNVDLYTYSPGKDNELLNSLSNYDLVIGGVYTSNASPWKSYKISSEINAFVKRLARQNKTIITVFANPYSLRTFTGAEAADGLIMAYQNHPDAESVAAQIIFGALGAQGRLPVSTGELFEEGFGFDTESLNRLGYALPGQVDLDENELNKIDVLVREAIAQKATPGCQVIVARHGKVVFDRSYGHQTYDKKMPVNDDDIYDLASITKMAATLPVIMKLVEEGRLDLDERLGKYLPQLKGTNKDSLIIREVLAHQAGLTPWIPFYLETLDDKKHQRPEYYSSNRDFNYPCNVADGVYSCRSIRDTVYQRIYDSKLLSKKEYKYSDLGYYFLMEIIENMEKETLDEYTQEWLYSNLGAYTMGYKPLDRFTAQRIVPTENDKLFRRQELRGYVHDQGAAMLGGVAGHAGLFSNSNDLAKLMQMYLNEGEYGGIRYLDSITVNEFTRCQYCDTDNRRGIGFDKPQLDGPGPTCGCVSPLSYGHSGFTGTLAWADPAEEIVYIFLSNRVHPDAENKKLLTLSTRTRIQKVIYNSITDENEKSGAKLISDLQH</sequence>
<dbReference type="EMBL" id="CP003156">
    <property type="protein sequence ID" value="AEV32140.1"/>
    <property type="molecule type" value="Genomic_DNA"/>
</dbReference>
<dbReference type="RefSeq" id="WP_014201500.1">
    <property type="nucleotide sequence ID" value="NC_016599.1"/>
</dbReference>
<dbReference type="PANTHER" id="PTHR30480:SF13">
    <property type="entry name" value="BETA-HEXOSAMINIDASE"/>
    <property type="match status" value="1"/>
</dbReference>
<protein>
    <recommendedName>
        <fullName evidence="3">beta-N-acetylhexosaminidase</fullName>
        <ecNumber evidence="3">3.2.1.52</ecNumber>
    </recommendedName>
</protein>
<dbReference type="Pfam" id="PF00933">
    <property type="entry name" value="Glyco_hydro_3"/>
    <property type="match status" value="1"/>
</dbReference>
<evidence type="ECO:0000259" key="7">
    <source>
        <dbReference type="Pfam" id="PF00933"/>
    </source>
</evidence>
<dbReference type="GO" id="GO:0005975">
    <property type="term" value="P:carbohydrate metabolic process"/>
    <property type="evidence" value="ECO:0007669"/>
    <property type="project" value="InterPro"/>
</dbReference>
<feature type="domain" description="Beta-lactamase-related" evidence="6">
    <location>
        <begin position="591"/>
        <end position="949"/>
    </location>
</feature>
<dbReference type="Gene3D" id="3.20.20.300">
    <property type="entry name" value="Glycoside hydrolase, family 3, N-terminal domain"/>
    <property type="match status" value="1"/>
</dbReference>
<evidence type="ECO:0000259" key="6">
    <source>
        <dbReference type="Pfam" id="PF00144"/>
    </source>
</evidence>
<keyword evidence="4 8" id="KW-0378">Hydrolase</keyword>
<dbReference type="STRING" id="926562.Oweho_1135"/>
<dbReference type="PANTHER" id="PTHR30480">
    <property type="entry name" value="BETA-HEXOSAMINIDASE-RELATED"/>
    <property type="match status" value="1"/>
</dbReference>
<feature type="domain" description="Glycoside hydrolase family 3 N-terminal" evidence="7">
    <location>
        <begin position="44"/>
        <end position="357"/>
    </location>
</feature>
<dbReference type="HOGENOM" id="CLU_012120_0_0_10"/>
<gene>
    <name evidence="8" type="ordered locus">Oweho_1135</name>
</gene>
<dbReference type="SUPFAM" id="SSF51445">
    <property type="entry name" value="(Trans)glycosidases"/>
    <property type="match status" value="1"/>
</dbReference>
<organism evidence="8 9">
    <name type="scientific">Owenweeksia hongkongensis (strain DSM 17368 / CIP 108786 / JCM 12287 / NRRL B-23963 / UST20020801)</name>
    <dbReference type="NCBI Taxonomy" id="926562"/>
    <lineage>
        <taxon>Bacteria</taxon>
        <taxon>Pseudomonadati</taxon>
        <taxon>Bacteroidota</taxon>
        <taxon>Flavobacteriia</taxon>
        <taxon>Flavobacteriales</taxon>
        <taxon>Owenweeksiaceae</taxon>
        <taxon>Owenweeksia</taxon>
    </lineage>
</organism>